<dbReference type="InterPro" id="IPR038765">
    <property type="entry name" value="Papain-like_cys_pep_sf"/>
</dbReference>
<evidence type="ECO:0000259" key="3">
    <source>
        <dbReference type="SMART" id="SM00460"/>
    </source>
</evidence>
<dbReference type="InterPro" id="IPR052901">
    <property type="entry name" value="Bact_TGase-like"/>
</dbReference>
<dbReference type="SMART" id="SM00460">
    <property type="entry name" value="TGc"/>
    <property type="match status" value="1"/>
</dbReference>
<dbReference type="InterPro" id="IPR021878">
    <property type="entry name" value="TgpA_N"/>
</dbReference>
<evidence type="ECO:0000256" key="1">
    <source>
        <dbReference type="SAM" id="MobiDB-lite"/>
    </source>
</evidence>
<accession>A0ABP9SKE2</accession>
<keyword evidence="2" id="KW-0812">Transmembrane</keyword>
<feature type="domain" description="Transglutaminase-like" evidence="3">
    <location>
        <begin position="477"/>
        <end position="547"/>
    </location>
</feature>
<feature type="transmembrane region" description="Helical" evidence="2">
    <location>
        <begin position="60"/>
        <end position="82"/>
    </location>
</feature>
<feature type="region of interest" description="Disordered" evidence="1">
    <location>
        <begin position="643"/>
        <end position="672"/>
    </location>
</feature>
<sequence>MNQRRQVTLVAAAATLLGTAPLATIFDTWTWSIDCLFTVGAVCLAALGTRALRAPMWAQLLGMLAALTVMVTWLFGASTAIAETIPTGATLHHFGDLLTSANRDINDLGIPVPDRQGLLFLTAASIGLVAIVVDLVAVGLRRPALAGFPMLAMYWIPVLIHSDSVNFVAFAVGAVGFLWLLVTDNVDRVRRFGRRFTGEGRDVDVWEPSPLAAAGRRLAVVGVVVAIVLPLAIPGMTSGLLNRFGTGSGQGIGPGGNGRGTSVNLFSALAGELNKKSTQTLVKVTTTDPEPYYLRIGEADRLVEAGFSSQPARGGRSVIANPPNAAIVGAGVTQKQYQANISVTNNLNMALLPVYSVPTKFQKLDASWLYDPGSGLVYSNRSTSAGRQYSFQYLHADFKPEALRAAKPLGPNNDIQREDTQVPSEPTVDDLVARLVAGKTTPYDKVLALYNYFSATNGFQYSLSTKSGTSGSDIVDFLNNKRGYCEQYASALAWMVRVAGIPARVAFGFTRGSQQQGDTYVLTNDNLHAWTEVYFAGYGWVPFDATPTAGVAGSVSPSWAPDVNHKDAPGVPGSVSAPSSAGPTSSAAPGHRALPDDTNPGAGAGALRANGSTWPWYLIGAIVLLLMLLAVPALRRSAIRRGRRPRLASGARTGRSLRAATPVPGSTQPAPGEMRVVEDAGWAELARLDAHATWDELLDTLVDHRILVDEAETPRVTVERLAGSLYLNADGVEGVRVIGRAEERARYAKEPLPTAGLSESLRAVRSSIAGRVSRRTRLRALVLPPSVLDRWRTGLVSSTNSATSAVTRSWERTVRVLSPRRLLPGRAGR</sequence>
<proteinExistence type="predicted"/>
<keyword evidence="2" id="KW-1133">Transmembrane helix</keyword>
<feature type="transmembrane region" description="Helical" evidence="2">
    <location>
        <begin position="144"/>
        <end position="161"/>
    </location>
</feature>
<organism evidence="4 5">
    <name type="scientific">Rugosimonospora acidiphila</name>
    <dbReference type="NCBI Taxonomy" id="556531"/>
    <lineage>
        <taxon>Bacteria</taxon>
        <taxon>Bacillati</taxon>
        <taxon>Actinomycetota</taxon>
        <taxon>Actinomycetes</taxon>
        <taxon>Micromonosporales</taxon>
        <taxon>Micromonosporaceae</taxon>
        <taxon>Rugosimonospora</taxon>
    </lineage>
</organism>
<name>A0ABP9SKE2_9ACTN</name>
<feature type="region of interest" description="Disordered" evidence="1">
    <location>
        <begin position="562"/>
        <end position="601"/>
    </location>
</feature>
<evidence type="ECO:0000313" key="5">
    <source>
        <dbReference type="Proteomes" id="UP001501570"/>
    </source>
</evidence>
<dbReference type="RefSeq" id="WP_345636424.1">
    <property type="nucleotide sequence ID" value="NZ_BAABJQ010000027.1"/>
</dbReference>
<keyword evidence="2" id="KW-0472">Membrane</keyword>
<dbReference type="PANTHER" id="PTHR42736">
    <property type="entry name" value="PROTEIN-GLUTAMINE GAMMA-GLUTAMYLTRANSFERASE"/>
    <property type="match status" value="1"/>
</dbReference>
<dbReference type="SUPFAM" id="SSF54001">
    <property type="entry name" value="Cysteine proteinases"/>
    <property type="match status" value="1"/>
</dbReference>
<evidence type="ECO:0000256" key="2">
    <source>
        <dbReference type="SAM" id="Phobius"/>
    </source>
</evidence>
<evidence type="ECO:0000313" key="4">
    <source>
        <dbReference type="EMBL" id="GAA5196852.1"/>
    </source>
</evidence>
<feature type="transmembrane region" description="Helical" evidence="2">
    <location>
        <begin position="614"/>
        <end position="634"/>
    </location>
</feature>
<feature type="transmembrane region" description="Helical" evidence="2">
    <location>
        <begin position="118"/>
        <end position="137"/>
    </location>
</feature>
<protein>
    <submittedName>
        <fullName evidence="4">DUF3488 and transglutaminase-like domain-containing protein</fullName>
    </submittedName>
</protein>
<dbReference type="PANTHER" id="PTHR42736:SF1">
    <property type="entry name" value="PROTEIN-GLUTAMINE GAMMA-GLUTAMYLTRANSFERASE"/>
    <property type="match status" value="1"/>
</dbReference>
<dbReference type="EMBL" id="BAABJQ010000027">
    <property type="protein sequence ID" value="GAA5196852.1"/>
    <property type="molecule type" value="Genomic_DNA"/>
</dbReference>
<keyword evidence="5" id="KW-1185">Reference proteome</keyword>
<dbReference type="Pfam" id="PF01841">
    <property type="entry name" value="Transglut_core"/>
    <property type="match status" value="1"/>
</dbReference>
<feature type="transmembrane region" description="Helical" evidence="2">
    <location>
        <begin position="31"/>
        <end position="48"/>
    </location>
</feature>
<gene>
    <name evidence="4" type="ORF">GCM10023322_66770</name>
</gene>
<dbReference type="Gene3D" id="3.10.620.30">
    <property type="match status" value="1"/>
</dbReference>
<dbReference type="Proteomes" id="UP001501570">
    <property type="component" value="Unassembled WGS sequence"/>
</dbReference>
<feature type="compositionally biased region" description="Low complexity" evidence="1">
    <location>
        <begin position="569"/>
        <end position="590"/>
    </location>
</feature>
<dbReference type="InterPro" id="IPR002931">
    <property type="entry name" value="Transglutaminase-like"/>
</dbReference>
<comment type="caution">
    <text evidence="4">The sequence shown here is derived from an EMBL/GenBank/DDBJ whole genome shotgun (WGS) entry which is preliminary data.</text>
</comment>
<reference evidence="5" key="1">
    <citation type="journal article" date="2019" name="Int. J. Syst. Evol. Microbiol.">
        <title>The Global Catalogue of Microorganisms (GCM) 10K type strain sequencing project: providing services to taxonomists for standard genome sequencing and annotation.</title>
        <authorList>
            <consortium name="The Broad Institute Genomics Platform"/>
            <consortium name="The Broad Institute Genome Sequencing Center for Infectious Disease"/>
            <person name="Wu L."/>
            <person name="Ma J."/>
        </authorList>
    </citation>
    <scope>NUCLEOTIDE SEQUENCE [LARGE SCALE GENOMIC DNA]</scope>
    <source>
        <strain evidence="5">JCM 18304</strain>
    </source>
</reference>
<feature type="transmembrane region" description="Helical" evidence="2">
    <location>
        <begin position="218"/>
        <end position="236"/>
    </location>
</feature>
<dbReference type="Pfam" id="PF11992">
    <property type="entry name" value="TgpA_N"/>
    <property type="match status" value="1"/>
</dbReference>
<feature type="transmembrane region" description="Helical" evidence="2">
    <location>
        <begin position="167"/>
        <end position="186"/>
    </location>
</feature>